<evidence type="ECO:0000313" key="2">
    <source>
        <dbReference type="EMBL" id="CAG6784294.1"/>
    </source>
</evidence>
<proteinExistence type="predicted"/>
<evidence type="ECO:0000256" key="1">
    <source>
        <dbReference type="SAM" id="Phobius"/>
    </source>
</evidence>
<protein>
    <recommendedName>
        <fullName evidence="3">PiggyBac transposable element-derived protein domain-containing protein</fullName>
    </recommendedName>
</protein>
<accession>A0A8D9BFG5</accession>
<sequence length="147" mass="17167">MVVAYNQCKTYIDLSDQMTSYAPYLRRTVKCYRRVALEMLLGSCAVNALVLYNKMNTKMGITDFKDAIPMGLLFPPDEERPPRAPTDHRLDRVPGPVTRVRRSCVRCYEQQRQLHDRKYCQKHTKKVPTKCQSDNKFLCVECFNTTH</sequence>
<keyword evidence="1" id="KW-0812">Transmembrane</keyword>
<name>A0A8D9BFG5_9HEMI</name>
<organism evidence="2">
    <name type="scientific">Cacopsylla melanoneura</name>
    <dbReference type="NCBI Taxonomy" id="428564"/>
    <lineage>
        <taxon>Eukaryota</taxon>
        <taxon>Metazoa</taxon>
        <taxon>Ecdysozoa</taxon>
        <taxon>Arthropoda</taxon>
        <taxon>Hexapoda</taxon>
        <taxon>Insecta</taxon>
        <taxon>Pterygota</taxon>
        <taxon>Neoptera</taxon>
        <taxon>Paraneoptera</taxon>
        <taxon>Hemiptera</taxon>
        <taxon>Sternorrhyncha</taxon>
        <taxon>Psylloidea</taxon>
        <taxon>Psyllidae</taxon>
        <taxon>Psyllinae</taxon>
        <taxon>Cacopsylla</taxon>
    </lineage>
</organism>
<evidence type="ECO:0008006" key="3">
    <source>
        <dbReference type="Google" id="ProtNLM"/>
    </source>
</evidence>
<dbReference type="AlphaFoldDB" id="A0A8D9BFG5"/>
<dbReference type="SUPFAM" id="SSF57845">
    <property type="entry name" value="B-box zinc-binding domain"/>
    <property type="match status" value="1"/>
</dbReference>
<dbReference type="EMBL" id="HBUF01636722">
    <property type="protein sequence ID" value="CAG6784294.1"/>
    <property type="molecule type" value="Transcribed_RNA"/>
</dbReference>
<keyword evidence="1" id="KW-0472">Membrane</keyword>
<keyword evidence="1" id="KW-1133">Transmembrane helix</keyword>
<feature type="transmembrane region" description="Helical" evidence="1">
    <location>
        <begin position="35"/>
        <end position="52"/>
    </location>
</feature>
<reference evidence="2" key="1">
    <citation type="submission" date="2021-05" db="EMBL/GenBank/DDBJ databases">
        <authorList>
            <person name="Alioto T."/>
            <person name="Alioto T."/>
            <person name="Gomez Garrido J."/>
        </authorList>
    </citation>
    <scope>NUCLEOTIDE SEQUENCE</scope>
</reference>